<keyword evidence="2" id="KW-1185">Reference proteome</keyword>
<dbReference type="VEuPathDB" id="FungiDB:VP01_1931g2"/>
<proteinExistence type="predicted"/>
<protein>
    <submittedName>
        <fullName evidence="1">Uncharacterized protein</fullName>
    </submittedName>
</protein>
<gene>
    <name evidence="1" type="ORF">VP01_1931g2</name>
</gene>
<comment type="caution">
    <text evidence="1">The sequence shown here is derived from an EMBL/GenBank/DDBJ whole genome shotgun (WGS) entry which is preliminary data.</text>
</comment>
<accession>A0A0L6VE93</accession>
<dbReference type="EMBL" id="LAVV01006761">
    <property type="protein sequence ID" value="KNZ58425.1"/>
    <property type="molecule type" value="Genomic_DNA"/>
</dbReference>
<sequence length="381" mass="43206">MSVQSIGAGGSWTKGWAVKSHWCINYARLSHLSPSLTKPLPQGASPREARRRKHIISCFVRTKNNKNSCHKLYPSFLRTFSLTHHLHQSYHDQARSQLKEGLGNSFADLDTHFIHFSIFQKLFQDSNILFGSFESTNQRMVDSADQPGFRAHADGKPPPDQFQFENRSTQRVRIFLPRGKTTVIGAKSPCFLLSWTTMTGPRCRGHQVVSSIFCTPPRTSQKKLCHCHKLNPHNFLNDERTSSAAWLRLPTDIEIRAAKGGRQRKTNKKRSLKICQRSVFRVGVKGRVITDLLVIIHSITGACITCSSTSAAAFIINFKAEKGNNTEKGKRKLTLQEKTKMLFIHTYGHVSYVSLNINRLMFFSVFSSPLTHSITHLFHPF</sequence>
<evidence type="ECO:0000313" key="2">
    <source>
        <dbReference type="Proteomes" id="UP000037035"/>
    </source>
</evidence>
<name>A0A0L6VE93_9BASI</name>
<reference evidence="1 2" key="1">
    <citation type="submission" date="2015-08" db="EMBL/GenBank/DDBJ databases">
        <title>Next Generation Sequencing and Analysis of the Genome of Puccinia sorghi L Schw, the Causal Agent of Maize Common Rust.</title>
        <authorList>
            <person name="Rochi L."/>
            <person name="Burguener G."/>
            <person name="Darino M."/>
            <person name="Turjanski A."/>
            <person name="Kreff E."/>
            <person name="Dieguez M.J."/>
            <person name="Sacco F."/>
        </authorList>
    </citation>
    <scope>NUCLEOTIDE SEQUENCE [LARGE SCALE GENOMIC DNA]</scope>
    <source>
        <strain evidence="1 2">RO10H11247</strain>
    </source>
</reference>
<dbReference type="Proteomes" id="UP000037035">
    <property type="component" value="Unassembled WGS sequence"/>
</dbReference>
<evidence type="ECO:0000313" key="1">
    <source>
        <dbReference type="EMBL" id="KNZ58425.1"/>
    </source>
</evidence>
<dbReference type="AlphaFoldDB" id="A0A0L6VE93"/>
<organism evidence="1 2">
    <name type="scientific">Puccinia sorghi</name>
    <dbReference type="NCBI Taxonomy" id="27349"/>
    <lineage>
        <taxon>Eukaryota</taxon>
        <taxon>Fungi</taxon>
        <taxon>Dikarya</taxon>
        <taxon>Basidiomycota</taxon>
        <taxon>Pucciniomycotina</taxon>
        <taxon>Pucciniomycetes</taxon>
        <taxon>Pucciniales</taxon>
        <taxon>Pucciniaceae</taxon>
        <taxon>Puccinia</taxon>
    </lineage>
</organism>